<evidence type="ECO:0000259" key="2">
    <source>
        <dbReference type="Pfam" id="PF07859"/>
    </source>
</evidence>
<dbReference type="InterPro" id="IPR050466">
    <property type="entry name" value="Carboxylest/Gibb_receptor"/>
</dbReference>
<dbReference type="Gene3D" id="3.40.50.1820">
    <property type="entry name" value="alpha/beta hydrolase"/>
    <property type="match status" value="1"/>
</dbReference>
<proteinExistence type="inferred from homology"/>
<organism evidence="3 4">
    <name type="scientific">Coffea arabica</name>
    <name type="common">Arabian coffee</name>
    <dbReference type="NCBI Taxonomy" id="13443"/>
    <lineage>
        <taxon>Eukaryota</taxon>
        <taxon>Viridiplantae</taxon>
        <taxon>Streptophyta</taxon>
        <taxon>Embryophyta</taxon>
        <taxon>Tracheophyta</taxon>
        <taxon>Spermatophyta</taxon>
        <taxon>Magnoliopsida</taxon>
        <taxon>eudicotyledons</taxon>
        <taxon>Gunneridae</taxon>
        <taxon>Pentapetalae</taxon>
        <taxon>asterids</taxon>
        <taxon>lamiids</taxon>
        <taxon>Gentianales</taxon>
        <taxon>Rubiaceae</taxon>
        <taxon>Ixoroideae</taxon>
        <taxon>Gardenieae complex</taxon>
        <taxon>Bertiereae - Coffeeae clade</taxon>
        <taxon>Coffeeae</taxon>
        <taxon>Coffea</taxon>
    </lineage>
</organism>
<sequence>MEPPLPFKTRLQISIGTFAAKVCVRSDGTINRRLFSLLDQKVIAPTTKVFNDVPVSSSDISVDPSRNLWFRLFVPDTKSSAETLPLIVYFHGGGFTYFGPDSRSFDALCCNLAAQIPATIVSVNYRLAPEHRFPCAYDDGFDTLKYIEAQNYAVLPSKTDLSKCFIAGDSAGGNIAHHVTHRACKDSHQFKKIKIAGLLAMQPLFGGEERTASELRLTRVPFLNIESIDRMWRNFLPEGADRNHKAANVFRDGPNFKAADTVPEDFPSSLVFVAGFDPLQDWQKRYCEGLRRCGKDVWLVEYPNGIHGFYNFPELPESALFVKEVRQFIQEKSKLSTKQEIS</sequence>
<dbReference type="InterPro" id="IPR029058">
    <property type="entry name" value="AB_hydrolase_fold"/>
</dbReference>
<dbReference type="AlphaFoldDB" id="A0A6P6UI48"/>
<dbReference type="Pfam" id="PF07859">
    <property type="entry name" value="Abhydrolase_3"/>
    <property type="match status" value="1"/>
</dbReference>
<reference evidence="3" key="1">
    <citation type="journal article" date="2025" name="Foods">
        <title>Unveiling the Microbial Signatures of Arabica Coffee Cherries: Insights into Ripeness Specific Diversity, Functional Traits, and Implications for Quality and Safety.</title>
        <authorList>
            <consortium name="RefSeq"/>
            <person name="Tenea G.N."/>
            <person name="Cifuentes V."/>
            <person name="Reyes P."/>
            <person name="Cevallos-Vallejos M."/>
        </authorList>
    </citation>
    <scope>NUCLEOTIDE SEQUENCE [LARGE SCALE GENOMIC DNA]</scope>
</reference>
<keyword evidence="3" id="KW-1185">Reference proteome</keyword>
<name>A0A6P6UI48_COFAR</name>
<protein>
    <submittedName>
        <fullName evidence="4">Probable carboxylesterase 18</fullName>
    </submittedName>
</protein>
<feature type="domain" description="Alpha/beta hydrolase fold-3" evidence="2">
    <location>
        <begin position="87"/>
        <end position="310"/>
    </location>
</feature>
<evidence type="ECO:0000256" key="1">
    <source>
        <dbReference type="ARBA" id="ARBA00010515"/>
    </source>
</evidence>
<dbReference type="GeneID" id="113711620"/>
<dbReference type="RefSeq" id="XP_027090575.1">
    <property type="nucleotide sequence ID" value="XM_027234774.1"/>
</dbReference>
<dbReference type="SUPFAM" id="SSF53474">
    <property type="entry name" value="alpha/beta-Hydrolases"/>
    <property type="match status" value="1"/>
</dbReference>
<accession>A0A6P6UI48</accession>
<dbReference type="Proteomes" id="UP001652660">
    <property type="component" value="Chromosome 10e"/>
</dbReference>
<dbReference type="PANTHER" id="PTHR23024">
    <property type="entry name" value="ARYLACETAMIDE DEACETYLASE"/>
    <property type="match status" value="1"/>
</dbReference>
<gene>
    <name evidence="4" type="primary">LOC113711620</name>
</gene>
<evidence type="ECO:0000313" key="4">
    <source>
        <dbReference type="RefSeq" id="XP_027090575.1"/>
    </source>
</evidence>
<dbReference type="InterPro" id="IPR013094">
    <property type="entry name" value="AB_hydrolase_3"/>
</dbReference>
<evidence type="ECO:0000313" key="3">
    <source>
        <dbReference type="Proteomes" id="UP001652660"/>
    </source>
</evidence>
<dbReference type="PANTHER" id="PTHR23024:SF24">
    <property type="entry name" value="ALPHA_BETA HYDROLASE FOLD-3 DOMAIN-CONTAINING PROTEIN"/>
    <property type="match status" value="1"/>
</dbReference>
<reference evidence="4" key="2">
    <citation type="submission" date="2025-08" db="UniProtKB">
        <authorList>
            <consortium name="RefSeq"/>
        </authorList>
    </citation>
    <scope>IDENTIFICATION</scope>
    <source>
        <tissue evidence="4">Leaves</tissue>
    </source>
</reference>
<dbReference type="GO" id="GO:0016787">
    <property type="term" value="F:hydrolase activity"/>
    <property type="evidence" value="ECO:0007669"/>
    <property type="project" value="InterPro"/>
</dbReference>
<comment type="similarity">
    <text evidence="1">Belongs to the 'GDXG' lipolytic enzyme family.</text>
</comment>